<dbReference type="Proteomes" id="UP000011680">
    <property type="component" value="Unassembled WGS sequence"/>
</dbReference>
<evidence type="ECO:0000313" key="3">
    <source>
        <dbReference type="Proteomes" id="UP000011680"/>
    </source>
</evidence>
<sequence length="337" mass="34247">MAAPTTANGTSSLASTSTTTLASSTSANTTATTVTATETTTSTRTPTPTATPTATPTPTATSTATPTETATDTPTETPTPTATETPTPTPTATETPTPTQTPTATATPTETDAPPEGWHNVTIVAAGSGESYYRMYAGTGPGLDLGSEADTEASVAFEDRVILDDPYYAEGFVGDGGVDSYQYRPTVEGNPSLDFVNDGDATLKVYLDGELYTTVEPGAGGEESVDPDASPTGENLIRVEAVGGGQSEYSLAAGAGGTESFSYEAKANPGSTADNPDYTGYVSGAYGFVGDGGVDSYSTDGELSSVDNQGSATLKIYQNGELWATVDPGETVERSVE</sequence>
<feature type="region of interest" description="Disordered" evidence="1">
    <location>
        <begin position="1"/>
        <end position="118"/>
    </location>
</feature>
<feature type="compositionally biased region" description="Low complexity" evidence="1">
    <location>
        <begin position="1"/>
        <end position="116"/>
    </location>
</feature>
<reference evidence="2 3" key="1">
    <citation type="journal article" date="2014" name="PLoS Genet.">
        <title>Phylogenetically driven sequencing of extremely halophilic archaea reveals strategies for static and dynamic osmo-response.</title>
        <authorList>
            <person name="Becker E.A."/>
            <person name="Seitzer P.M."/>
            <person name="Tritt A."/>
            <person name="Larsen D."/>
            <person name="Krusor M."/>
            <person name="Yao A.I."/>
            <person name="Wu D."/>
            <person name="Madern D."/>
            <person name="Eisen J.A."/>
            <person name="Darling A.E."/>
            <person name="Facciotti M.T."/>
        </authorList>
    </citation>
    <scope>NUCLEOTIDE SEQUENCE [LARGE SCALE GENOMIC DNA]</scope>
    <source>
        <strain evidence="2 3">JCM 13552</strain>
    </source>
</reference>
<keyword evidence="2" id="KW-0401">Integrin</keyword>
<gene>
    <name evidence="2" type="ORF">C451_12200</name>
</gene>
<organism evidence="2 3">
    <name type="scientific">Halococcus thailandensis JCM 13552</name>
    <dbReference type="NCBI Taxonomy" id="1227457"/>
    <lineage>
        <taxon>Archaea</taxon>
        <taxon>Methanobacteriati</taxon>
        <taxon>Methanobacteriota</taxon>
        <taxon>Stenosarchaea group</taxon>
        <taxon>Halobacteria</taxon>
        <taxon>Halobacteriales</taxon>
        <taxon>Halococcaceae</taxon>
        <taxon>Halococcus</taxon>
    </lineage>
</organism>
<dbReference type="EMBL" id="AOMF01000158">
    <property type="protein sequence ID" value="EMA52308.1"/>
    <property type="molecule type" value="Genomic_DNA"/>
</dbReference>
<dbReference type="AlphaFoldDB" id="M0N434"/>
<dbReference type="GO" id="GO:0007229">
    <property type="term" value="P:integrin-mediated signaling pathway"/>
    <property type="evidence" value="ECO:0007669"/>
    <property type="project" value="UniProtKB-KW"/>
</dbReference>
<proteinExistence type="predicted"/>
<evidence type="ECO:0000256" key="1">
    <source>
        <dbReference type="SAM" id="MobiDB-lite"/>
    </source>
</evidence>
<evidence type="ECO:0000313" key="2">
    <source>
        <dbReference type="EMBL" id="EMA52308.1"/>
    </source>
</evidence>
<keyword evidence="3" id="KW-1185">Reference proteome</keyword>
<comment type="caution">
    <text evidence="2">The sequence shown here is derived from an EMBL/GenBank/DDBJ whole genome shotgun (WGS) entry which is preliminary data.</text>
</comment>
<name>M0N434_9EURY</name>
<protein>
    <submittedName>
        <fullName evidence="2">Alpha beta-propellor repeat-containing integrin</fullName>
    </submittedName>
</protein>
<dbReference type="PATRIC" id="fig|1227457.3.peg.2312"/>
<accession>M0N434</accession>